<organism evidence="2 3">
    <name type="scientific">Ensete ventricosum</name>
    <name type="common">Abyssinian banana</name>
    <name type="synonym">Musa ensete</name>
    <dbReference type="NCBI Taxonomy" id="4639"/>
    <lineage>
        <taxon>Eukaryota</taxon>
        <taxon>Viridiplantae</taxon>
        <taxon>Streptophyta</taxon>
        <taxon>Embryophyta</taxon>
        <taxon>Tracheophyta</taxon>
        <taxon>Spermatophyta</taxon>
        <taxon>Magnoliopsida</taxon>
        <taxon>Liliopsida</taxon>
        <taxon>Zingiberales</taxon>
        <taxon>Musaceae</taxon>
        <taxon>Ensete</taxon>
    </lineage>
</organism>
<accession>A0A427AXY0</accession>
<gene>
    <name evidence="2" type="ORF">B296_00002739</name>
</gene>
<feature type="region of interest" description="Disordered" evidence="1">
    <location>
        <begin position="138"/>
        <end position="246"/>
    </location>
</feature>
<sequence length="246" mass="27716">MGAFESGSGKRGGSGVGRSGGEEQRWPRWQRRARLRRRLWQLQRQRKQGAGAAERGGCGCKGRWQRPEEAGQQQREERNIGGRRRKRQPRERAVATCGYCGRKGGKEDYGCGSSGWKSRRKQRRLEERAAVVVGSWQRRQAMGRRRRRRTTTTLAMGAGGRRPQPAVKDGRGGRLSRQGRQRRGLVATRQQSPTRAAVEESARGLVGGDSGREAREEGSAGGEREMVASSRSKGRRRAWLRQRRLQ</sequence>
<reference evidence="2 3" key="1">
    <citation type="journal article" date="2014" name="Agronomy (Basel)">
        <title>A Draft Genome Sequence for Ensete ventricosum, the Drought-Tolerant Tree Against Hunger.</title>
        <authorList>
            <person name="Harrison J."/>
            <person name="Moore K.A."/>
            <person name="Paszkiewicz K."/>
            <person name="Jones T."/>
            <person name="Grant M."/>
            <person name="Ambacheew D."/>
            <person name="Muzemil S."/>
            <person name="Studholme D.J."/>
        </authorList>
    </citation>
    <scope>NUCLEOTIDE SEQUENCE [LARGE SCALE GENOMIC DNA]</scope>
</reference>
<dbReference type="Proteomes" id="UP000287651">
    <property type="component" value="Unassembled WGS sequence"/>
</dbReference>
<feature type="compositionally biased region" description="Basic residues" evidence="1">
    <location>
        <begin position="232"/>
        <end position="246"/>
    </location>
</feature>
<evidence type="ECO:0000313" key="2">
    <source>
        <dbReference type="EMBL" id="RRT80977.1"/>
    </source>
</evidence>
<evidence type="ECO:0000256" key="1">
    <source>
        <dbReference type="SAM" id="MobiDB-lite"/>
    </source>
</evidence>
<feature type="compositionally biased region" description="Basic and acidic residues" evidence="1">
    <location>
        <begin position="210"/>
        <end position="226"/>
    </location>
</feature>
<protein>
    <submittedName>
        <fullName evidence="2">Uncharacterized protein</fullName>
    </submittedName>
</protein>
<feature type="compositionally biased region" description="Basic and acidic residues" evidence="1">
    <location>
        <begin position="65"/>
        <end position="80"/>
    </location>
</feature>
<evidence type="ECO:0000313" key="3">
    <source>
        <dbReference type="Proteomes" id="UP000287651"/>
    </source>
</evidence>
<dbReference type="EMBL" id="AMZH03001020">
    <property type="protein sequence ID" value="RRT80977.1"/>
    <property type="molecule type" value="Genomic_DNA"/>
</dbReference>
<dbReference type="AlphaFoldDB" id="A0A427AXY0"/>
<feature type="region of interest" description="Disordered" evidence="1">
    <location>
        <begin position="1"/>
        <end position="93"/>
    </location>
</feature>
<feature type="compositionally biased region" description="Basic residues" evidence="1">
    <location>
        <begin position="141"/>
        <end position="150"/>
    </location>
</feature>
<name>A0A427AXY0_ENSVE</name>
<feature type="compositionally biased region" description="Basic residues" evidence="1">
    <location>
        <begin position="28"/>
        <end position="47"/>
    </location>
</feature>
<feature type="compositionally biased region" description="Gly residues" evidence="1">
    <location>
        <begin position="9"/>
        <end position="19"/>
    </location>
</feature>
<comment type="caution">
    <text evidence="2">The sequence shown here is derived from an EMBL/GenBank/DDBJ whole genome shotgun (WGS) entry which is preliminary data.</text>
</comment>
<proteinExistence type="predicted"/>